<dbReference type="AlphaFoldDB" id="A0A846LHT7"/>
<keyword evidence="7" id="KW-1185">Reference proteome</keyword>
<dbReference type="Proteomes" id="UP000648663">
    <property type="component" value="Unassembled WGS sequence"/>
</dbReference>
<reference evidence="5 6" key="3">
    <citation type="submission" date="2020-02" db="EMBL/GenBank/DDBJ databases">
        <title>Sequencing the genomes of 1000 actinobacteria strains.</title>
        <authorList>
            <person name="Klenk H.-P."/>
        </authorList>
    </citation>
    <scope>NUCLEOTIDE SEQUENCE [LARGE SCALE GENOMIC DNA]</scope>
    <source>
        <strain evidence="5 6">DSM 45201</strain>
    </source>
</reference>
<dbReference type="EMBL" id="JAAMPA010000001">
    <property type="protein sequence ID" value="NIH66831.1"/>
    <property type="molecule type" value="Genomic_DNA"/>
</dbReference>
<comment type="caution">
    <text evidence="5">The sequence shown here is derived from an EMBL/GenBank/DDBJ whole genome shotgun (WGS) entry which is preliminary data.</text>
</comment>
<name>A0A846LHT7_9ACTN</name>
<evidence type="ECO:0000313" key="6">
    <source>
        <dbReference type="Proteomes" id="UP000552836"/>
    </source>
</evidence>
<organism evidence="5 6">
    <name type="scientific">Modestobacter marinus</name>
    <dbReference type="NCBI Taxonomy" id="477641"/>
    <lineage>
        <taxon>Bacteria</taxon>
        <taxon>Bacillati</taxon>
        <taxon>Actinomycetota</taxon>
        <taxon>Actinomycetes</taxon>
        <taxon>Geodermatophilales</taxon>
        <taxon>Geodermatophilaceae</taxon>
        <taxon>Modestobacter</taxon>
    </lineage>
</organism>
<dbReference type="Gene3D" id="2.60.40.10">
    <property type="entry name" value="Immunoglobulins"/>
    <property type="match status" value="1"/>
</dbReference>
<feature type="compositionally biased region" description="Low complexity" evidence="1">
    <location>
        <begin position="31"/>
        <end position="46"/>
    </location>
</feature>
<feature type="signal peptide" evidence="3">
    <location>
        <begin position="1"/>
        <end position="34"/>
    </location>
</feature>
<gene>
    <name evidence="5" type="ORF">FB380_001277</name>
    <name evidence="4" type="ORF">GCM10011589_02480</name>
</gene>
<dbReference type="GO" id="GO:0005975">
    <property type="term" value="P:carbohydrate metabolic process"/>
    <property type="evidence" value="ECO:0007669"/>
    <property type="project" value="UniProtKB-ARBA"/>
</dbReference>
<reference evidence="4" key="1">
    <citation type="journal article" date="2014" name="Int. J. Syst. Evol. Microbiol.">
        <title>Complete genome of a new Firmicutes species belonging to the dominant human colonic microbiota ('Ruminococcus bicirculans') reveals two chromosomes and a selective capacity to utilize plant glucans.</title>
        <authorList>
            <consortium name="NISC Comparative Sequencing Program"/>
            <person name="Wegmann U."/>
            <person name="Louis P."/>
            <person name="Goesmann A."/>
            <person name="Henrissat B."/>
            <person name="Duncan S.H."/>
            <person name="Flint H.J."/>
        </authorList>
    </citation>
    <scope>NUCLEOTIDE SEQUENCE</scope>
    <source>
        <strain evidence="4">CGMCC 4.5581</strain>
    </source>
</reference>
<dbReference type="Pfam" id="PF19516">
    <property type="entry name" value="DUF6049"/>
    <property type="match status" value="1"/>
</dbReference>
<proteinExistence type="predicted"/>
<dbReference type="InterPro" id="IPR013783">
    <property type="entry name" value="Ig-like_fold"/>
</dbReference>
<reference evidence="7" key="2">
    <citation type="journal article" date="2019" name="Int. J. Syst. Evol. Microbiol.">
        <title>The Global Catalogue of Microorganisms (GCM) 10K type strain sequencing project: providing services to taxonomists for standard genome sequencing and annotation.</title>
        <authorList>
            <consortium name="The Broad Institute Genomics Platform"/>
            <consortium name="The Broad Institute Genome Sequencing Center for Infectious Disease"/>
            <person name="Wu L."/>
            <person name="Ma J."/>
        </authorList>
    </citation>
    <scope>NUCLEOTIDE SEQUENCE [LARGE SCALE GENOMIC DNA]</scope>
    <source>
        <strain evidence="7">CGMCC 4.5581</strain>
    </source>
</reference>
<feature type="chain" id="PRO_5033037783" evidence="3">
    <location>
        <begin position="35"/>
        <end position="768"/>
    </location>
</feature>
<sequence length="768" mass="78539">MTRRAAGRAGGRQVLLAALVAVVSGLVGAPAAAAAPGDPAAPGDSATPDRATGSSADRPLELTLDRLEPRTVTPGAAVEVTATLRNDGTETYEDLEVRLQRGEVLTSRSRLAADRDRPGDHTAATTPFLEVSPDELEPGETVTFTYATPADALQLTADGVYPLLVNVNGTRSDGVTERAAELSTYLVVAPAAPDTRTGVAWLWPVTDRPHRDATGAFTDDALAAQVADGGRLDRVVDTVEQLPRTPGATPEETRPAVPVTLAVDPALLEELAAMAAGPYLVDGEEGRGTADAAQLLERLRRLAADHDVVALPYADLDADALVAAGESAALLRALPGDGTARQPGTADGALVPASAAGSSNDTGAGTAIVERVLGVEPRTDLAWPAGGTVDEATLDTLVSGGVGTVVLAEDGLTDGSRAVGDDGDPATARGELETAGGPVTALVADGGLAEAVATASLQPEAGRLVEQRYLAELAALHAQQGAGTPQSVLVAPPRWVDPDPGTVAAMMTDTLTQSWLAPVPVAALVDGPTADVGELTGTDPDVRLPSATMAGIVETSRVRDDFAAAVVGDADEALAGYDAAIARAASAQLRGEPEVFQGVVTDLRDTVAGLREHVTLVSPADGTYTLASSDAPLVLTVRNDLPFAVDVRLDLQSRRNVGLTTEDIGVQTLAPESLTTIEVPADVQQSGGFAVDAQLTTPAGGPLGEPVQLQVRSTAYGPITLAITLGAAALLALLFLRRAVRFVLRRRRGEPAPTADQAAGLPPARSPV</sequence>
<evidence type="ECO:0000256" key="2">
    <source>
        <dbReference type="SAM" id="Phobius"/>
    </source>
</evidence>
<keyword evidence="2" id="KW-0472">Membrane</keyword>
<protein>
    <submittedName>
        <fullName evidence="4">Glycoprotein</fullName>
    </submittedName>
</protein>
<keyword evidence="2" id="KW-1133">Transmembrane helix</keyword>
<dbReference type="Proteomes" id="UP000552836">
    <property type="component" value="Unassembled WGS sequence"/>
</dbReference>
<reference evidence="4" key="4">
    <citation type="submission" date="2024-05" db="EMBL/GenBank/DDBJ databases">
        <authorList>
            <person name="Sun Q."/>
            <person name="Zhou Y."/>
        </authorList>
    </citation>
    <scope>NUCLEOTIDE SEQUENCE</scope>
    <source>
        <strain evidence="4">CGMCC 4.5581</strain>
    </source>
</reference>
<keyword evidence="3" id="KW-0732">Signal</keyword>
<keyword evidence="2" id="KW-0812">Transmembrane</keyword>
<feature type="region of interest" description="Disordered" evidence="1">
    <location>
        <begin position="31"/>
        <end position="59"/>
    </location>
</feature>
<feature type="transmembrane region" description="Helical" evidence="2">
    <location>
        <begin position="715"/>
        <end position="736"/>
    </location>
</feature>
<evidence type="ECO:0000313" key="5">
    <source>
        <dbReference type="EMBL" id="NIH66831.1"/>
    </source>
</evidence>
<evidence type="ECO:0000313" key="4">
    <source>
        <dbReference type="EMBL" id="GGL49536.1"/>
    </source>
</evidence>
<evidence type="ECO:0000313" key="7">
    <source>
        <dbReference type="Proteomes" id="UP000648663"/>
    </source>
</evidence>
<dbReference type="InterPro" id="IPR046112">
    <property type="entry name" value="DUF6049"/>
</dbReference>
<dbReference type="RefSeq" id="WP_166754358.1">
    <property type="nucleotide sequence ID" value="NZ_BAABJU010000001.1"/>
</dbReference>
<dbReference type="EMBL" id="BMMI01000001">
    <property type="protein sequence ID" value="GGL49536.1"/>
    <property type="molecule type" value="Genomic_DNA"/>
</dbReference>
<evidence type="ECO:0000256" key="3">
    <source>
        <dbReference type="SAM" id="SignalP"/>
    </source>
</evidence>
<evidence type="ECO:0000256" key="1">
    <source>
        <dbReference type="SAM" id="MobiDB-lite"/>
    </source>
</evidence>
<accession>A0A846LHT7</accession>